<dbReference type="GO" id="GO:0015254">
    <property type="term" value="F:glycerol channel activity"/>
    <property type="evidence" value="ECO:0007669"/>
    <property type="project" value="TreeGrafter"/>
</dbReference>
<dbReference type="SUPFAM" id="SSF81338">
    <property type="entry name" value="Aquaporin-like"/>
    <property type="match status" value="1"/>
</dbReference>
<keyword evidence="3 8" id="KW-0813">Transport</keyword>
<keyword evidence="7 9" id="KW-0472">Membrane</keyword>
<dbReference type="EMBL" id="MU151738">
    <property type="protein sequence ID" value="KAF9441948.1"/>
    <property type="molecule type" value="Genomic_DNA"/>
</dbReference>
<evidence type="ECO:0000256" key="8">
    <source>
        <dbReference type="RuleBase" id="RU000477"/>
    </source>
</evidence>
<evidence type="ECO:0000256" key="3">
    <source>
        <dbReference type="ARBA" id="ARBA00022448"/>
    </source>
</evidence>
<dbReference type="PANTHER" id="PTHR43829">
    <property type="entry name" value="AQUAPORIN OR AQUAGLYCEROPORIN RELATED"/>
    <property type="match status" value="1"/>
</dbReference>
<evidence type="ECO:0000256" key="2">
    <source>
        <dbReference type="ARBA" id="ARBA00006175"/>
    </source>
</evidence>
<comment type="caution">
    <text evidence="10">The sequence shown here is derived from an EMBL/GenBank/DDBJ whole genome shotgun (WGS) entry which is preliminary data.</text>
</comment>
<organism evidence="10 11">
    <name type="scientific">Macrolepiota fuliginosa MF-IS2</name>
    <dbReference type="NCBI Taxonomy" id="1400762"/>
    <lineage>
        <taxon>Eukaryota</taxon>
        <taxon>Fungi</taxon>
        <taxon>Dikarya</taxon>
        <taxon>Basidiomycota</taxon>
        <taxon>Agaricomycotina</taxon>
        <taxon>Agaricomycetes</taxon>
        <taxon>Agaricomycetidae</taxon>
        <taxon>Agaricales</taxon>
        <taxon>Agaricineae</taxon>
        <taxon>Agaricaceae</taxon>
        <taxon>Macrolepiota</taxon>
    </lineage>
</organism>
<comment type="subcellular location">
    <subcellularLocation>
        <location evidence="1">Membrane</location>
        <topology evidence="1">Multi-pass membrane protein</topology>
    </subcellularLocation>
</comment>
<dbReference type="AlphaFoldDB" id="A0A9P5WZD5"/>
<feature type="transmembrane region" description="Helical" evidence="9">
    <location>
        <begin position="127"/>
        <end position="146"/>
    </location>
</feature>
<dbReference type="Pfam" id="PF00230">
    <property type="entry name" value="MIP"/>
    <property type="match status" value="1"/>
</dbReference>
<dbReference type="InterPro" id="IPR023271">
    <property type="entry name" value="Aquaporin-like"/>
</dbReference>
<keyword evidence="11" id="KW-1185">Reference proteome</keyword>
<protein>
    <recommendedName>
        <fullName evidence="12">Aquaporin</fullName>
    </recommendedName>
</protein>
<evidence type="ECO:0000256" key="4">
    <source>
        <dbReference type="ARBA" id="ARBA00022692"/>
    </source>
</evidence>
<reference evidence="10" key="1">
    <citation type="submission" date="2020-11" db="EMBL/GenBank/DDBJ databases">
        <authorList>
            <consortium name="DOE Joint Genome Institute"/>
            <person name="Ahrendt S."/>
            <person name="Riley R."/>
            <person name="Andreopoulos W."/>
            <person name="Labutti K."/>
            <person name="Pangilinan J."/>
            <person name="Ruiz-Duenas F.J."/>
            <person name="Barrasa J.M."/>
            <person name="Sanchez-Garcia M."/>
            <person name="Camarero S."/>
            <person name="Miyauchi S."/>
            <person name="Serrano A."/>
            <person name="Linde D."/>
            <person name="Babiker R."/>
            <person name="Drula E."/>
            <person name="Ayuso-Fernandez I."/>
            <person name="Pacheco R."/>
            <person name="Padilla G."/>
            <person name="Ferreira P."/>
            <person name="Barriuso J."/>
            <person name="Kellner H."/>
            <person name="Castanera R."/>
            <person name="Alfaro M."/>
            <person name="Ramirez L."/>
            <person name="Pisabarro A.G."/>
            <person name="Kuo A."/>
            <person name="Tritt A."/>
            <person name="Lipzen A."/>
            <person name="He G."/>
            <person name="Yan M."/>
            <person name="Ng V."/>
            <person name="Cullen D."/>
            <person name="Martin F."/>
            <person name="Rosso M.-N."/>
            <person name="Henrissat B."/>
            <person name="Hibbett D."/>
            <person name="Martinez A.T."/>
            <person name="Grigoriev I.V."/>
        </authorList>
    </citation>
    <scope>NUCLEOTIDE SEQUENCE</scope>
    <source>
        <strain evidence="10">MF-IS2</strain>
    </source>
</reference>
<dbReference type="GO" id="GO:0015250">
    <property type="term" value="F:water channel activity"/>
    <property type="evidence" value="ECO:0007669"/>
    <property type="project" value="TreeGrafter"/>
</dbReference>
<dbReference type="PRINTS" id="PR00783">
    <property type="entry name" value="MINTRINSICP"/>
</dbReference>
<dbReference type="PROSITE" id="PS00221">
    <property type="entry name" value="MIP"/>
    <property type="match status" value="1"/>
</dbReference>
<sequence>MASTSPTMFLQDIQKRPRILDVLEQQRDKKRLFWVMDFFAEMLGCFMYTYLGEPNFCGWQGWFYANNIREIIVHFYSAGVQVGMAVALGIAFAVGVCGETSAGHFNPSFTIAHCIFRGFSVPTALEYLVSQILGAYVACLFVKFIIVQIEATLRERGTLDQLTLTPGGPAAYMPSICSICRKVNHSVGHF</sequence>
<dbReference type="InterPro" id="IPR000425">
    <property type="entry name" value="MIP"/>
</dbReference>
<feature type="transmembrane region" description="Helical" evidence="9">
    <location>
        <begin position="32"/>
        <end position="51"/>
    </location>
</feature>
<name>A0A9P5WZD5_9AGAR</name>
<dbReference type="InterPro" id="IPR022357">
    <property type="entry name" value="MIP_CS"/>
</dbReference>
<evidence type="ECO:0000256" key="6">
    <source>
        <dbReference type="ARBA" id="ARBA00022989"/>
    </source>
</evidence>
<feature type="transmembrane region" description="Helical" evidence="9">
    <location>
        <begin position="71"/>
        <end position="97"/>
    </location>
</feature>
<evidence type="ECO:0000313" key="10">
    <source>
        <dbReference type="EMBL" id="KAF9441948.1"/>
    </source>
</evidence>
<dbReference type="OrthoDB" id="3222at2759"/>
<keyword evidence="4 8" id="KW-0812">Transmembrane</keyword>
<dbReference type="InterPro" id="IPR050363">
    <property type="entry name" value="MIP/Aquaporin"/>
</dbReference>
<accession>A0A9P5WZD5</accession>
<proteinExistence type="inferred from homology"/>
<evidence type="ECO:0000256" key="5">
    <source>
        <dbReference type="ARBA" id="ARBA00022737"/>
    </source>
</evidence>
<evidence type="ECO:0000313" key="11">
    <source>
        <dbReference type="Proteomes" id="UP000807342"/>
    </source>
</evidence>
<evidence type="ECO:0000256" key="1">
    <source>
        <dbReference type="ARBA" id="ARBA00004141"/>
    </source>
</evidence>
<dbReference type="PANTHER" id="PTHR43829:SF14">
    <property type="entry name" value="AQUAPORIN 3"/>
    <property type="match status" value="1"/>
</dbReference>
<keyword evidence="6 9" id="KW-1133">Transmembrane helix</keyword>
<keyword evidence="5" id="KW-0677">Repeat</keyword>
<dbReference type="GO" id="GO:0005886">
    <property type="term" value="C:plasma membrane"/>
    <property type="evidence" value="ECO:0007669"/>
    <property type="project" value="TreeGrafter"/>
</dbReference>
<comment type="similarity">
    <text evidence="2 8">Belongs to the MIP/aquaporin (TC 1.A.8) family.</text>
</comment>
<evidence type="ECO:0000256" key="9">
    <source>
        <dbReference type="SAM" id="Phobius"/>
    </source>
</evidence>
<gene>
    <name evidence="10" type="ORF">P691DRAFT_682528</name>
</gene>
<dbReference type="Gene3D" id="1.20.1080.10">
    <property type="entry name" value="Glycerol uptake facilitator protein"/>
    <property type="match status" value="1"/>
</dbReference>
<dbReference type="Proteomes" id="UP000807342">
    <property type="component" value="Unassembled WGS sequence"/>
</dbReference>
<evidence type="ECO:0008006" key="12">
    <source>
        <dbReference type="Google" id="ProtNLM"/>
    </source>
</evidence>
<evidence type="ECO:0000256" key="7">
    <source>
        <dbReference type="ARBA" id="ARBA00023136"/>
    </source>
</evidence>